<organism evidence="9 10">
    <name type="scientific">Liquorilactobacillus cacaonum DSM 21116</name>
    <dbReference type="NCBI Taxonomy" id="1423729"/>
    <lineage>
        <taxon>Bacteria</taxon>
        <taxon>Bacillati</taxon>
        <taxon>Bacillota</taxon>
        <taxon>Bacilli</taxon>
        <taxon>Lactobacillales</taxon>
        <taxon>Lactobacillaceae</taxon>
        <taxon>Liquorilactobacillus</taxon>
    </lineage>
</organism>
<comment type="similarity">
    <text evidence="2 7">Belongs to the dihydrofolate reductase family.</text>
</comment>
<dbReference type="CDD" id="cd00209">
    <property type="entry name" value="DHFR"/>
    <property type="match status" value="1"/>
</dbReference>
<evidence type="ECO:0000256" key="6">
    <source>
        <dbReference type="ARBA" id="ARBA00023002"/>
    </source>
</evidence>
<keyword evidence="4 7" id="KW-0554">One-carbon metabolism</keyword>
<dbReference type="PATRIC" id="fig|1423729.3.peg.993"/>
<evidence type="ECO:0000256" key="1">
    <source>
        <dbReference type="ARBA" id="ARBA00004903"/>
    </source>
</evidence>
<dbReference type="STRING" id="1423729.FC80_GL000980"/>
<dbReference type="OrthoDB" id="9804315at2"/>
<comment type="caution">
    <text evidence="9">The sequence shown here is derived from an EMBL/GenBank/DDBJ whole genome shotgun (WGS) entry which is preliminary data.</text>
</comment>
<dbReference type="GO" id="GO:0050661">
    <property type="term" value="F:NADP binding"/>
    <property type="evidence" value="ECO:0007669"/>
    <property type="project" value="InterPro"/>
</dbReference>
<dbReference type="EMBL" id="AYZE01000014">
    <property type="protein sequence ID" value="KRM90984.1"/>
    <property type="molecule type" value="Genomic_DNA"/>
</dbReference>
<dbReference type="Pfam" id="PF00186">
    <property type="entry name" value="DHFR_1"/>
    <property type="match status" value="1"/>
</dbReference>
<dbReference type="GO" id="GO:0004146">
    <property type="term" value="F:dihydrofolate reductase activity"/>
    <property type="evidence" value="ECO:0007669"/>
    <property type="project" value="UniProtKB-EC"/>
</dbReference>
<dbReference type="PIRSF" id="PIRSF000194">
    <property type="entry name" value="DHFR"/>
    <property type="match status" value="1"/>
</dbReference>
<keyword evidence="10" id="KW-1185">Reference proteome</keyword>
<dbReference type="EC" id="1.5.1.3" evidence="3 7"/>
<feature type="domain" description="DHFR" evidence="8">
    <location>
        <begin position="1"/>
        <end position="164"/>
    </location>
</feature>
<evidence type="ECO:0000259" key="8">
    <source>
        <dbReference type="PROSITE" id="PS51330"/>
    </source>
</evidence>
<dbReference type="GO" id="GO:0006730">
    <property type="term" value="P:one-carbon metabolic process"/>
    <property type="evidence" value="ECO:0007669"/>
    <property type="project" value="UniProtKB-KW"/>
</dbReference>
<evidence type="ECO:0000313" key="9">
    <source>
        <dbReference type="EMBL" id="KRM90984.1"/>
    </source>
</evidence>
<dbReference type="GO" id="GO:0005829">
    <property type="term" value="C:cytosol"/>
    <property type="evidence" value="ECO:0007669"/>
    <property type="project" value="TreeGrafter"/>
</dbReference>
<evidence type="ECO:0000256" key="3">
    <source>
        <dbReference type="ARBA" id="ARBA00012856"/>
    </source>
</evidence>
<dbReference type="PROSITE" id="PS51330">
    <property type="entry name" value="DHFR_2"/>
    <property type="match status" value="1"/>
</dbReference>
<evidence type="ECO:0000313" key="10">
    <source>
        <dbReference type="Proteomes" id="UP000051131"/>
    </source>
</evidence>
<dbReference type="PRINTS" id="PR00070">
    <property type="entry name" value="DHFR"/>
</dbReference>
<dbReference type="InterPro" id="IPR024072">
    <property type="entry name" value="DHFR-like_dom_sf"/>
</dbReference>
<comment type="catalytic activity">
    <reaction evidence="7">
        <text>(6S)-5,6,7,8-tetrahydrofolate + NADP(+) = 7,8-dihydrofolate + NADPH + H(+)</text>
        <dbReference type="Rhea" id="RHEA:15009"/>
        <dbReference type="ChEBI" id="CHEBI:15378"/>
        <dbReference type="ChEBI" id="CHEBI:57451"/>
        <dbReference type="ChEBI" id="CHEBI:57453"/>
        <dbReference type="ChEBI" id="CHEBI:57783"/>
        <dbReference type="ChEBI" id="CHEBI:58349"/>
        <dbReference type="EC" id="1.5.1.3"/>
    </reaction>
</comment>
<dbReference type="InterPro" id="IPR001796">
    <property type="entry name" value="DHFR_dom"/>
</dbReference>
<reference evidence="9 10" key="1">
    <citation type="journal article" date="2015" name="Genome Announc.">
        <title>Expanding the biotechnology potential of lactobacilli through comparative genomics of 213 strains and associated genera.</title>
        <authorList>
            <person name="Sun Z."/>
            <person name="Harris H.M."/>
            <person name="McCann A."/>
            <person name="Guo C."/>
            <person name="Argimon S."/>
            <person name="Zhang W."/>
            <person name="Yang X."/>
            <person name="Jeffery I.B."/>
            <person name="Cooney J.C."/>
            <person name="Kagawa T.F."/>
            <person name="Liu W."/>
            <person name="Song Y."/>
            <person name="Salvetti E."/>
            <person name="Wrobel A."/>
            <person name="Rasinkangas P."/>
            <person name="Parkhill J."/>
            <person name="Rea M.C."/>
            <person name="O'Sullivan O."/>
            <person name="Ritari J."/>
            <person name="Douillard F.P."/>
            <person name="Paul Ross R."/>
            <person name="Yang R."/>
            <person name="Briner A.E."/>
            <person name="Felis G.E."/>
            <person name="de Vos W.M."/>
            <person name="Barrangou R."/>
            <person name="Klaenhammer T.R."/>
            <person name="Caufield P.W."/>
            <person name="Cui Y."/>
            <person name="Zhang H."/>
            <person name="O'Toole P.W."/>
        </authorList>
    </citation>
    <scope>NUCLEOTIDE SEQUENCE [LARGE SCALE GENOMIC DNA]</scope>
    <source>
        <strain evidence="9 10">DSM 21116</strain>
    </source>
</reference>
<comment type="function">
    <text evidence="7">Key enzyme in folate metabolism. Catalyzes an essential reaction for de novo glycine and purine synthesis, and for DNA precursor synthesis.</text>
</comment>
<dbReference type="PANTHER" id="PTHR48069:SF3">
    <property type="entry name" value="DIHYDROFOLATE REDUCTASE"/>
    <property type="match status" value="1"/>
</dbReference>
<dbReference type="Proteomes" id="UP000051131">
    <property type="component" value="Unassembled WGS sequence"/>
</dbReference>
<dbReference type="UniPathway" id="UPA00077">
    <property type="reaction ID" value="UER00158"/>
</dbReference>
<dbReference type="AlphaFoldDB" id="A0A0R2CH91"/>
<protein>
    <recommendedName>
        <fullName evidence="3 7">Dihydrofolate reductase</fullName>
        <ecNumber evidence="3 7">1.5.1.3</ecNumber>
    </recommendedName>
</protein>
<sequence length="169" mass="19560">MLAYIWAEDKEHHIGLNGHLPWHLPADLAYFKKITKNHPIVMGRKTFDSFPGLLPQRHHFVLTNSIDLKTKFKDDDRITVMNNIDDLSSVIEQKDLIFIIGGASLFAEFADKVDFLYVTRINSIFPGDTKMPIIDEKLFELITKKNGTVDEKNKYPHVFEVYQRKGISQ</sequence>
<dbReference type="Gene3D" id="3.40.430.10">
    <property type="entry name" value="Dihydrofolate Reductase, subunit A"/>
    <property type="match status" value="1"/>
</dbReference>
<keyword evidence="5 7" id="KW-0521">NADP</keyword>
<evidence type="ECO:0000256" key="5">
    <source>
        <dbReference type="ARBA" id="ARBA00022857"/>
    </source>
</evidence>
<dbReference type="PANTHER" id="PTHR48069">
    <property type="entry name" value="DIHYDROFOLATE REDUCTASE"/>
    <property type="match status" value="1"/>
</dbReference>
<dbReference type="SUPFAM" id="SSF53597">
    <property type="entry name" value="Dihydrofolate reductase-like"/>
    <property type="match status" value="1"/>
</dbReference>
<dbReference type="InterPro" id="IPR012259">
    <property type="entry name" value="DHFR"/>
</dbReference>
<name>A0A0R2CH91_9LACO</name>
<keyword evidence="6 7" id="KW-0560">Oxidoreductase</keyword>
<dbReference type="RefSeq" id="WP_057829196.1">
    <property type="nucleotide sequence ID" value="NZ_AYZE01000014.1"/>
</dbReference>
<evidence type="ECO:0000256" key="2">
    <source>
        <dbReference type="ARBA" id="ARBA00009539"/>
    </source>
</evidence>
<evidence type="ECO:0000256" key="7">
    <source>
        <dbReference type="PIRNR" id="PIRNR000194"/>
    </source>
</evidence>
<dbReference type="GO" id="GO:0046452">
    <property type="term" value="P:dihydrofolate metabolic process"/>
    <property type="evidence" value="ECO:0007669"/>
    <property type="project" value="TreeGrafter"/>
</dbReference>
<evidence type="ECO:0000256" key="4">
    <source>
        <dbReference type="ARBA" id="ARBA00022563"/>
    </source>
</evidence>
<dbReference type="GO" id="GO:0046655">
    <property type="term" value="P:folic acid metabolic process"/>
    <property type="evidence" value="ECO:0007669"/>
    <property type="project" value="TreeGrafter"/>
</dbReference>
<dbReference type="GO" id="GO:0046654">
    <property type="term" value="P:tetrahydrofolate biosynthetic process"/>
    <property type="evidence" value="ECO:0007669"/>
    <property type="project" value="UniProtKB-UniPathway"/>
</dbReference>
<accession>A0A0R2CH91</accession>
<proteinExistence type="inferred from homology"/>
<gene>
    <name evidence="9" type="ORF">FC80_GL000980</name>
</gene>
<comment type="pathway">
    <text evidence="1 7">Cofactor biosynthesis; tetrahydrofolate biosynthesis; 5,6,7,8-tetrahydrofolate from 7,8-dihydrofolate: step 1/1.</text>
</comment>